<name>A0A3A4QTT4_9BACT</name>
<dbReference type="PANTHER" id="PTHR30480:SF16">
    <property type="entry name" value="GLYCOSIDE HYDROLASE FAMILY 3 DOMAIN PROTEIN"/>
    <property type="match status" value="1"/>
</dbReference>
<keyword evidence="3 5" id="KW-0326">Glycosidase</keyword>
<dbReference type="EC" id="3.2.1.52" evidence="5"/>
<evidence type="ECO:0000256" key="2">
    <source>
        <dbReference type="ARBA" id="ARBA00022801"/>
    </source>
</evidence>
<comment type="caution">
    <text evidence="5">The sequence shown here is derived from an EMBL/GenBank/DDBJ whole genome shotgun (WGS) entry which is preliminary data.</text>
</comment>
<accession>A0A3A4QTT4</accession>
<dbReference type="InterPro" id="IPR050226">
    <property type="entry name" value="NagZ_Beta-hexosaminidase"/>
</dbReference>
<dbReference type="GO" id="GO:0005975">
    <property type="term" value="P:carbohydrate metabolic process"/>
    <property type="evidence" value="ECO:0007669"/>
    <property type="project" value="InterPro"/>
</dbReference>
<dbReference type="InterPro" id="IPR001764">
    <property type="entry name" value="Glyco_hydro_3_N"/>
</dbReference>
<dbReference type="Gene3D" id="3.20.20.300">
    <property type="entry name" value="Glycoside hydrolase, family 3, N-terminal domain"/>
    <property type="match status" value="1"/>
</dbReference>
<comment type="similarity">
    <text evidence="1">Belongs to the glycosyl hydrolase 3 family.</text>
</comment>
<dbReference type="NCBIfam" id="NF003740">
    <property type="entry name" value="PRK05337.1"/>
    <property type="match status" value="1"/>
</dbReference>
<feature type="domain" description="Glycoside hydrolase family 3 N-terminal" evidence="4">
    <location>
        <begin position="9"/>
        <end position="327"/>
    </location>
</feature>
<dbReference type="PANTHER" id="PTHR30480">
    <property type="entry name" value="BETA-HEXOSAMINIDASE-RELATED"/>
    <property type="match status" value="1"/>
</dbReference>
<evidence type="ECO:0000256" key="1">
    <source>
        <dbReference type="ARBA" id="ARBA00005336"/>
    </source>
</evidence>
<dbReference type="InterPro" id="IPR017853">
    <property type="entry name" value="GH"/>
</dbReference>
<proteinExistence type="inferred from homology"/>
<evidence type="ECO:0000313" key="6">
    <source>
        <dbReference type="Proteomes" id="UP000266426"/>
    </source>
</evidence>
<dbReference type="Proteomes" id="UP000266426">
    <property type="component" value="Unassembled WGS sequence"/>
</dbReference>
<sequence>MNTHNNFTIGELIVVGFEGTEPTQALVSEIEEHHYGGIILFSRNVYSFEQARTLINGFQQNRIKAGRNPLWVAIDEEGGTVSRMPVEEYTLPGARAMAQCGDTNLVYQSANRMGQLLSHLGVTVNFAPVLDVNTIPENPGIGIRSFGSTAQEVCTFSIPFIHGLHEAGIFACAKHFPGKGEIIRDSHTSLPVCDCSLQSLNSVHIPPFLRAVEAGVQFVMTSHAIYPALDSSHTPATLSEPILAGLLRETYGYTGLIVSDDLEMGAIKEICSIEEAAFRAIMAGCDMVLVCHAQDKQRRVHEYLTEKYIEDKDFRARCHESFERIQSVKMKIQESHTAFPELLPEISNSIAAIAISCVKGAHTFKPLNPHEKILVAGTPFRSHVEVEINRKALFDLPECMTLLKERLSSVSVLKWDLVPTEEQRNAVTDFNFSAYDRIIIFTNNARLYPAQQELIQYTLERNPDSSILAVIKNPEDYMLFPEAKTVFLTFGYNKTSIAALVHILCSGIGN</sequence>
<organism evidence="5 6">
    <name type="scientific">Candidatus Auribacter fodinae</name>
    <dbReference type="NCBI Taxonomy" id="2093366"/>
    <lineage>
        <taxon>Bacteria</taxon>
        <taxon>Pseudomonadati</taxon>
        <taxon>Candidatus Auribacterota</taxon>
        <taxon>Candidatus Auribacteria</taxon>
        <taxon>Candidatus Auribacterales</taxon>
        <taxon>Candidatus Auribacteraceae</taxon>
        <taxon>Candidatus Auribacter</taxon>
    </lineage>
</organism>
<evidence type="ECO:0000256" key="3">
    <source>
        <dbReference type="ARBA" id="ARBA00023295"/>
    </source>
</evidence>
<dbReference type="Pfam" id="PF00933">
    <property type="entry name" value="Glyco_hydro_3"/>
    <property type="match status" value="1"/>
</dbReference>
<dbReference type="GO" id="GO:0009254">
    <property type="term" value="P:peptidoglycan turnover"/>
    <property type="evidence" value="ECO:0007669"/>
    <property type="project" value="TreeGrafter"/>
</dbReference>
<dbReference type="EMBL" id="QZJZ01000104">
    <property type="protein sequence ID" value="RJP56003.1"/>
    <property type="molecule type" value="Genomic_DNA"/>
</dbReference>
<dbReference type="SUPFAM" id="SSF51445">
    <property type="entry name" value="(Trans)glycosidases"/>
    <property type="match status" value="1"/>
</dbReference>
<dbReference type="GO" id="GO:0004563">
    <property type="term" value="F:beta-N-acetylhexosaminidase activity"/>
    <property type="evidence" value="ECO:0007669"/>
    <property type="project" value="UniProtKB-EC"/>
</dbReference>
<dbReference type="InterPro" id="IPR036962">
    <property type="entry name" value="Glyco_hydro_3_N_sf"/>
</dbReference>
<evidence type="ECO:0000259" key="4">
    <source>
        <dbReference type="Pfam" id="PF00933"/>
    </source>
</evidence>
<reference evidence="5 6" key="1">
    <citation type="journal article" date="2017" name="ISME J.">
        <title>Energy and carbon metabolisms in a deep terrestrial subsurface fluid microbial community.</title>
        <authorList>
            <person name="Momper L."/>
            <person name="Jungbluth S.P."/>
            <person name="Lee M.D."/>
            <person name="Amend J.P."/>
        </authorList>
    </citation>
    <scope>NUCLEOTIDE SEQUENCE [LARGE SCALE GENOMIC DNA]</scope>
    <source>
        <strain evidence="5">SURF_26</strain>
    </source>
</reference>
<keyword evidence="2 5" id="KW-0378">Hydrolase</keyword>
<protein>
    <submittedName>
        <fullName evidence="5">Beta-N-acetylhexosaminidase</fullName>
        <ecNumber evidence="5">3.2.1.52</ecNumber>
    </submittedName>
</protein>
<evidence type="ECO:0000313" key="5">
    <source>
        <dbReference type="EMBL" id="RJP56003.1"/>
    </source>
</evidence>
<dbReference type="AlphaFoldDB" id="A0A3A4QTT4"/>
<gene>
    <name evidence="5" type="ORF">C4541_13210</name>
</gene>